<dbReference type="Gene3D" id="3.40.50.620">
    <property type="entry name" value="HUPs"/>
    <property type="match status" value="1"/>
</dbReference>
<dbReference type="Gene3D" id="1.10.730.10">
    <property type="entry name" value="Isoleucyl-tRNA Synthetase, Domain 1"/>
    <property type="match status" value="1"/>
</dbReference>
<feature type="non-terminal residue" evidence="1">
    <location>
        <position position="1"/>
    </location>
</feature>
<reference evidence="1 2" key="1">
    <citation type="submission" date="2015-02" db="EMBL/GenBank/DDBJ databases">
        <title>Single-cell genomics of uncultivated deep-branching MTB reveals a conserved set of magnetosome genes.</title>
        <authorList>
            <person name="Kolinko S."/>
            <person name="Richter M."/>
            <person name="Glockner F.O."/>
            <person name="Brachmann A."/>
            <person name="Schuler D."/>
        </authorList>
    </citation>
    <scope>NUCLEOTIDE SEQUENCE [LARGE SCALE GENOMIC DNA]</scope>
    <source>
        <strain evidence="1">SKK-01</strain>
    </source>
</reference>
<dbReference type="Proteomes" id="UP000033428">
    <property type="component" value="Unassembled WGS sequence"/>
</dbReference>
<name>A0A0F0CPN8_9BACT</name>
<keyword evidence="2" id="KW-1185">Reference proteome</keyword>
<evidence type="ECO:0000313" key="1">
    <source>
        <dbReference type="EMBL" id="KJJ83395.1"/>
    </source>
</evidence>
<dbReference type="EMBL" id="JYNY01000601">
    <property type="protein sequence ID" value="KJJ83395.1"/>
    <property type="molecule type" value="Genomic_DNA"/>
</dbReference>
<accession>A0A0F0CPN8</accession>
<protein>
    <submittedName>
        <fullName evidence="1">Arginyl-tRNA synthetase</fullName>
    </submittedName>
</protein>
<keyword evidence="1" id="KW-0030">Aminoacyl-tRNA synthetase</keyword>
<sequence>ERSLRYVTILLGSNASPAACTTKDVARFIFLMRRLASHLDFAIEVANKESNDNPGYYIPFAHARLCTSPRGEK</sequence>
<comment type="caution">
    <text evidence="1">The sequence shown here is derived from an EMBL/GenBank/DDBJ whole genome shotgun (WGS) entry which is preliminary data.</text>
</comment>
<organism evidence="1 2">
    <name type="scientific">Candidatus Omnitrophus magneticus</name>
    <dbReference type="NCBI Taxonomy" id="1609969"/>
    <lineage>
        <taxon>Bacteria</taxon>
        <taxon>Pseudomonadati</taxon>
        <taxon>Candidatus Omnitrophota</taxon>
        <taxon>Candidatus Omnitrophus</taxon>
    </lineage>
</organism>
<dbReference type="GO" id="GO:0004812">
    <property type="term" value="F:aminoacyl-tRNA ligase activity"/>
    <property type="evidence" value="ECO:0007669"/>
    <property type="project" value="UniProtKB-KW"/>
</dbReference>
<dbReference type="AlphaFoldDB" id="A0A0F0CPN8"/>
<keyword evidence="1" id="KW-0436">Ligase</keyword>
<evidence type="ECO:0000313" key="2">
    <source>
        <dbReference type="Proteomes" id="UP000033428"/>
    </source>
</evidence>
<proteinExistence type="predicted"/>
<gene>
    <name evidence="1" type="ORF">OMAG_002737</name>
</gene>
<dbReference type="InterPro" id="IPR014729">
    <property type="entry name" value="Rossmann-like_a/b/a_fold"/>
</dbReference>